<accession>A0AA97J7P9</accession>
<evidence type="ECO:0000313" key="3">
    <source>
        <dbReference type="RefSeq" id="XP_054832461.1"/>
    </source>
</evidence>
<feature type="region of interest" description="Disordered" evidence="1">
    <location>
        <begin position="1"/>
        <end position="200"/>
    </location>
</feature>
<feature type="compositionally biased region" description="Basic and acidic residues" evidence="1">
    <location>
        <begin position="61"/>
        <end position="75"/>
    </location>
</feature>
<feature type="compositionally biased region" description="Polar residues" evidence="1">
    <location>
        <begin position="83"/>
        <end position="100"/>
    </location>
</feature>
<keyword evidence="2" id="KW-1185">Reference proteome</keyword>
<organism evidence="2 3">
    <name type="scientific">Eublepharis macularius</name>
    <name type="common">Leopard gecko</name>
    <name type="synonym">Cyrtodactylus macularius</name>
    <dbReference type="NCBI Taxonomy" id="481883"/>
    <lineage>
        <taxon>Eukaryota</taxon>
        <taxon>Metazoa</taxon>
        <taxon>Chordata</taxon>
        <taxon>Craniata</taxon>
        <taxon>Vertebrata</taxon>
        <taxon>Euteleostomi</taxon>
        <taxon>Lepidosauria</taxon>
        <taxon>Squamata</taxon>
        <taxon>Bifurcata</taxon>
        <taxon>Gekkota</taxon>
        <taxon>Eublepharidae</taxon>
        <taxon>Eublepharinae</taxon>
        <taxon>Eublepharis</taxon>
    </lineage>
</organism>
<proteinExistence type="predicted"/>
<name>A0AA97J7P9_EUBMA</name>
<dbReference type="GeneID" id="129327729"/>
<feature type="compositionally biased region" description="Basic and acidic residues" evidence="1">
    <location>
        <begin position="142"/>
        <end position="155"/>
    </location>
</feature>
<protein>
    <submittedName>
        <fullName evidence="3">Uncharacterized protein LOC129327729</fullName>
    </submittedName>
</protein>
<feature type="compositionally biased region" description="Acidic residues" evidence="1">
    <location>
        <begin position="128"/>
        <end position="141"/>
    </location>
</feature>
<dbReference type="Proteomes" id="UP001190640">
    <property type="component" value="Chromosome 4"/>
</dbReference>
<dbReference type="KEGG" id="emc:129327729"/>
<dbReference type="RefSeq" id="XP_054832461.1">
    <property type="nucleotide sequence ID" value="XM_054976486.1"/>
</dbReference>
<reference evidence="3" key="1">
    <citation type="submission" date="2025-08" db="UniProtKB">
        <authorList>
            <consortium name="RefSeq"/>
        </authorList>
    </citation>
    <scope>IDENTIFICATION</scope>
    <source>
        <tissue evidence="3">Blood</tissue>
    </source>
</reference>
<gene>
    <name evidence="3" type="primary">LOC129327729</name>
</gene>
<dbReference type="AlphaFoldDB" id="A0AA97J7P9"/>
<evidence type="ECO:0000313" key="2">
    <source>
        <dbReference type="Proteomes" id="UP001190640"/>
    </source>
</evidence>
<evidence type="ECO:0000256" key="1">
    <source>
        <dbReference type="SAM" id="MobiDB-lite"/>
    </source>
</evidence>
<sequence length="200" mass="22279">MKEHNEIFIVQAPPASEVQPGGEQDAIQTEEDTIDNPGSAFPTSSEDSHDDSAGPCGEQDLLSRRMEHLKQRSQDCLEEDSLTAGQNETSALQIPLTSEIQPGEQDANQSEEHTVHNPRSTSPSGSEDSSDDYEELCEEQDLLTRRMEHLRQRDQEGEEDSTAFDSGEKENMKVPQGNDAAQLWHPAVGNRFRTPCRMDI</sequence>